<keyword evidence="2" id="KW-0238">DNA-binding</keyword>
<dbReference type="SUPFAM" id="SSF46785">
    <property type="entry name" value="Winged helix' DNA-binding domain"/>
    <property type="match status" value="1"/>
</dbReference>
<keyword evidence="6" id="KW-0675">Receptor</keyword>
<dbReference type="GO" id="GO:0003700">
    <property type="term" value="F:DNA-binding transcription factor activity"/>
    <property type="evidence" value="ECO:0007669"/>
    <property type="project" value="TreeGrafter"/>
</dbReference>
<feature type="domain" description="HTH crp-type" evidence="5">
    <location>
        <begin position="147"/>
        <end position="219"/>
    </location>
</feature>
<dbReference type="PANTHER" id="PTHR24567">
    <property type="entry name" value="CRP FAMILY TRANSCRIPTIONAL REGULATORY PROTEIN"/>
    <property type="match status" value="1"/>
</dbReference>
<name>A0A149VY05_9PROT</name>
<dbReference type="Gene3D" id="1.10.10.10">
    <property type="entry name" value="Winged helix-like DNA-binding domain superfamily/Winged helix DNA-binding domain"/>
    <property type="match status" value="1"/>
</dbReference>
<evidence type="ECO:0000256" key="1">
    <source>
        <dbReference type="ARBA" id="ARBA00023015"/>
    </source>
</evidence>
<dbReference type="PANTHER" id="PTHR24567:SF68">
    <property type="entry name" value="DNA-BINDING TRANSCRIPTIONAL DUAL REGULATOR CRP"/>
    <property type="match status" value="1"/>
</dbReference>
<dbReference type="CDD" id="cd00038">
    <property type="entry name" value="CAP_ED"/>
    <property type="match status" value="1"/>
</dbReference>
<feature type="domain" description="Cyclic nucleotide-binding" evidence="4">
    <location>
        <begin position="13"/>
        <end position="133"/>
    </location>
</feature>
<evidence type="ECO:0000313" key="6">
    <source>
        <dbReference type="EMBL" id="KXW58058.1"/>
    </source>
</evidence>
<dbReference type="EMBL" id="LRRD01000026">
    <property type="protein sequence ID" value="KXW58058.1"/>
    <property type="molecule type" value="Genomic_DNA"/>
</dbReference>
<dbReference type="Pfam" id="PF13545">
    <property type="entry name" value="HTH_Crp_2"/>
    <property type="match status" value="1"/>
</dbReference>
<dbReference type="GO" id="GO:0005829">
    <property type="term" value="C:cytosol"/>
    <property type="evidence" value="ECO:0007669"/>
    <property type="project" value="TreeGrafter"/>
</dbReference>
<comment type="caution">
    <text evidence="6">The sequence shown here is derived from an EMBL/GenBank/DDBJ whole genome shotgun (WGS) entry which is preliminary data.</text>
</comment>
<sequence>MSAHTLLLQQFSLLRLLSAEALEQIAPLASTRDFAKREMVLAKGPPVPYLCFLMEGRLQAIDFTLDGREVGLYFIEPGDYFGELSLIDGEAQPEFVIATDRARVVLLPGAEIRPILFSSPQLAEALSRRLAQRVRQQLSQRQILAVANPLHRICAQLQIMIGGTPGQTPQQLIIKAPTHQELAIMVNLTRETVTRTFQVLLAQGVLTRQGDQLLVDKTKLEKLASGEKKEA</sequence>
<keyword evidence="7" id="KW-1185">Reference proteome</keyword>
<dbReference type="InterPro" id="IPR036390">
    <property type="entry name" value="WH_DNA-bd_sf"/>
</dbReference>
<dbReference type="InterPro" id="IPR050397">
    <property type="entry name" value="Env_Response_Regulators"/>
</dbReference>
<keyword evidence="3" id="KW-0804">Transcription</keyword>
<reference evidence="6 7" key="1">
    <citation type="submission" date="2016-01" db="EMBL/GenBank/DDBJ databases">
        <title>Genome sequence of the acidophilic iron oxidising Ferrovum strain Z-31.</title>
        <authorList>
            <person name="Poehlein A."/>
            <person name="Ullrich S.R."/>
            <person name="Schloemann M."/>
            <person name="Muehling M."/>
            <person name="Daniel R."/>
        </authorList>
    </citation>
    <scope>NUCLEOTIDE SEQUENCE [LARGE SCALE GENOMIC DNA]</scope>
    <source>
        <strain evidence="6 7">Z-31</strain>
    </source>
</reference>
<dbReference type="PATRIC" id="fig|1789004.3.peg.1428"/>
<evidence type="ECO:0000256" key="3">
    <source>
        <dbReference type="ARBA" id="ARBA00023163"/>
    </source>
</evidence>
<proteinExistence type="predicted"/>
<dbReference type="AlphaFoldDB" id="A0A149VY05"/>
<dbReference type="Pfam" id="PF00027">
    <property type="entry name" value="cNMP_binding"/>
    <property type="match status" value="1"/>
</dbReference>
<dbReference type="InterPro" id="IPR018490">
    <property type="entry name" value="cNMP-bd_dom_sf"/>
</dbReference>
<keyword evidence="1" id="KW-0805">Transcription regulation</keyword>
<dbReference type="PROSITE" id="PS50042">
    <property type="entry name" value="CNMP_BINDING_3"/>
    <property type="match status" value="1"/>
</dbReference>
<dbReference type="Proteomes" id="UP000075653">
    <property type="component" value="Unassembled WGS sequence"/>
</dbReference>
<protein>
    <submittedName>
        <fullName evidence="6">Cyclic AMP receptor-like protein</fullName>
    </submittedName>
</protein>
<dbReference type="STRING" id="1789004.FEMY_14090"/>
<evidence type="ECO:0000259" key="5">
    <source>
        <dbReference type="PROSITE" id="PS51063"/>
    </source>
</evidence>
<evidence type="ECO:0000259" key="4">
    <source>
        <dbReference type="PROSITE" id="PS50042"/>
    </source>
</evidence>
<dbReference type="SUPFAM" id="SSF51206">
    <property type="entry name" value="cAMP-binding domain-like"/>
    <property type="match status" value="1"/>
</dbReference>
<evidence type="ECO:0000256" key="2">
    <source>
        <dbReference type="ARBA" id="ARBA00023125"/>
    </source>
</evidence>
<accession>A0A149VY05</accession>
<dbReference type="RefSeq" id="WP_062188095.1">
    <property type="nucleotide sequence ID" value="NZ_CP149478.1"/>
</dbReference>
<dbReference type="InterPro" id="IPR012318">
    <property type="entry name" value="HTH_CRP"/>
</dbReference>
<evidence type="ECO:0000313" key="7">
    <source>
        <dbReference type="Proteomes" id="UP000075653"/>
    </source>
</evidence>
<dbReference type="InterPro" id="IPR036388">
    <property type="entry name" value="WH-like_DNA-bd_sf"/>
</dbReference>
<dbReference type="InterPro" id="IPR000595">
    <property type="entry name" value="cNMP-bd_dom"/>
</dbReference>
<dbReference type="PROSITE" id="PS51063">
    <property type="entry name" value="HTH_CRP_2"/>
    <property type="match status" value="1"/>
</dbReference>
<dbReference type="SMART" id="SM00100">
    <property type="entry name" value="cNMP"/>
    <property type="match status" value="1"/>
</dbReference>
<dbReference type="InterPro" id="IPR014710">
    <property type="entry name" value="RmlC-like_jellyroll"/>
</dbReference>
<gene>
    <name evidence="6" type="primary">vfr</name>
    <name evidence="6" type="ORF">FEMY_14090</name>
</gene>
<organism evidence="6 7">
    <name type="scientific">Ferrovum myxofaciens</name>
    <dbReference type="NCBI Taxonomy" id="416213"/>
    <lineage>
        <taxon>Bacteria</taxon>
        <taxon>Pseudomonadati</taxon>
        <taxon>Pseudomonadota</taxon>
        <taxon>Betaproteobacteria</taxon>
        <taxon>Ferrovales</taxon>
        <taxon>Ferrovaceae</taxon>
        <taxon>Ferrovum</taxon>
    </lineage>
</organism>
<dbReference type="GO" id="GO:0003677">
    <property type="term" value="F:DNA binding"/>
    <property type="evidence" value="ECO:0007669"/>
    <property type="project" value="UniProtKB-KW"/>
</dbReference>
<dbReference type="Gene3D" id="2.60.120.10">
    <property type="entry name" value="Jelly Rolls"/>
    <property type="match status" value="1"/>
</dbReference>